<accession>A0A8J8XVL0</accession>
<reference evidence="1" key="1">
    <citation type="journal article" date="2005" name="PLoS Biol.">
        <title>The genomes of Oryza sativa: a history of duplications.</title>
        <authorList>
            <person name="Yu J."/>
            <person name="Wang J."/>
            <person name="Lin W."/>
            <person name="Li S."/>
            <person name="Li H."/>
            <person name="Zhou J."/>
            <person name="Ni P."/>
            <person name="Dong W."/>
            <person name="Hu S."/>
            <person name="Zeng C."/>
            <person name="Zhang J."/>
            <person name="Zhang Y."/>
            <person name="Li R."/>
            <person name="Xu Z."/>
            <person name="Li S."/>
            <person name="Li X."/>
            <person name="Zheng H."/>
            <person name="Cong L."/>
            <person name="Lin L."/>
            <person name="Yin J."/>
            <person name="Geng J."/>
            <person name="Li G."/>
            <person name="Shi J."/>
            <person name="Liu J."/>
            <person name="Lv H."/>
            <person name="Li J."/>
            <person name="Wang J."/>
            <person name="Deng Y."/>
            <person name="Ran L."/>
            <person name="Shi X."/>
            <person name="Wang X."/>
            <person name="Wu Q."/>
            <person name="Li C."/>
            <person name="Ren X."/>
            <person name="Wang J."/>
            <person name="Wang X."/>
            <person name="Li D."/>
            <person name="Liu D."/>
            <person name="Zhang X."/>
            <person name="Ji Z."/>
            <person name="Zhao W."/>
            <person name="Sun Y."/>
            <person name="Zhang Z."/>
            <person name="Bao J."/>
            <person name="Han Y."/>
            <person name="Dong L."/>
            <person name="Ji J."/>
            <person name="Chen P."/>
            <person name="Wu S."/>
            <person name="Liu J."/>
            <person name="Xiao Y."/>
            <person name="Bu D."/>
            <person name="Tan J."/>
            <person name="Yang L."/>
            <person name="Ye C."/>
            <person name="Zhang J."/>
            <person name="Xu J."/>
            <person name="Zhou Y."/>
            <person name="Yu Y."/>
            <person name="Zhang B."/>
            <person name="Zhuang S."/>
            <person name="Wei H."/>
            <person name="Liu B."/>
            <person name="Lei M."/>
            <person name="Yu H."/>
            <person name="Li Y."/>
            <person name="Xu H."/>
            <person name="Wei S."/>
            <person name="He X."/>
            <person name="Fang L."/>
            <person name="Zhang Z."/>
            <person name="Zhang Y."/>
            <person name="Huang X."/>
            <person name="Su Z."/>
            <person name="Tong W."/>
            <person name="Li J."/>
            <person name="Tong Z."/>
            <person name="Li S."/>
            <person name="Ye J."/>
            <person name="Wang L."/>
            <person name="Fang L."/>
            <person name="Lei T."/>
            <person name="Chen C."/>
            <person name="Chen H."/>
            <person name="Xu Z."/>
            <person name="Li H."/>
            <person name="Huang H."/>
            <person name="Zhang F."/>
            <person name="Xu H."/>
            <person name="Li N."/>
            <person name="Zhao C."/>
            <person name="Li S."/>
            <person name="Dong L."/>
            <person name="Huang Y."/>
            <person name="Li L."/>
            <person name="Xi Y."/>
            <person name="Qi Q."/>
            <person name="Li W."/>
            <person name="Zhang B."/>
            <person name="Hu W."/>
            <person name="Zhang Y."/>
            <person name="Tian X."/>
            <person name="Jiao Y."/>
            <person name="Liang X."/>
            <person name="Jin J."/>
            <person name="Gao L."/>
            <person name="Zheng W."/>
            <person name="Hao B."/>
            <person name="Liu S."/>
            <person name="Wang W."/>
            <person name="Yuan L."/>
            <person name="Cao M."/>
            <person name="McDermott J."/>
            <person name="Samudrala R."/>
            <person name="Wang J."/>
            <person name="Wong G.K."/>
            <person name="Yang H."/>
        </authorList>
    </citation>
    <scope>NUCLEOTIDE SEQUENCE [LARGE SCALE GENOMIC DNA]</scope>
</reference>
<dbReference type="HOGENOM" id="CLU_2675506_0_0_1"/>
<gene>
    <name evidence="1" type="ORF">OsJ_21303</name>
</gene>
<evidence type="ECO:0000313" key="1">
    <source>
        <dbReference type="EMBL" id="EEE65685.1"/>
    </source>
</evidence>
<sequence length="79" mass="8981">MSTAAAISSPSPSHADLVLQDLCRIEHPQARGNQKVKLDAWSYFWKHKRKDHIYYPIITLTTLDHTFGGCCMQLLLSKP</sequence>
<dbReference type="AlphaFoldDB" id="A0A8J8XVL0"/>
<proteinExistence type="predicted"/>
<dbReference type="Gramene" id="Os06t0360600-03">
    <property type="protein sequence ID" value="Os06t0360600-03"/>
    <property type="gene ID" value="Os06g0360600"/>
</dbReference>
<dbReference type="Proteomes" id="UP000007752">
    <property type="component" value="Chromosome 6"/>
</dbReference>
<reference evidence="1" key="2">
    <citation type="submission" date="2008-12" db="EMBL/GenBank/DDBJ databases">
        <title>Improved gene annotation of the rice (Oryza sativa) genomes.</title>
        <authorList>
            <person name="Wang J."/>
            <person name="Li R."/>
            <person name="Fan W."/>
            <person name="Huang Q."/>
            <person name="Zhang J."/>
            <person name="Zhou Y."/>
            <person name="Hu Y."/>
            <person name="Zi S."/>
            <person name="Li J."/>
            <person name="Ni P."/>
            <person name="Zheng H."/>
            <person name="Zhang Y."/>
            <person name="Zhao M."/>
            <person name="Hao Q."/>
            <person name="McDermott J."/>
            <person name="Samudrala R."/>
            <person name="Kristiansen K."/>
            <person name="Wong G.K.-S."/>
        </authorList>
    </citation>
    <scope>NUCLEOTIDE SEQUENCE</scope>
</reference>
<name>A0A8J8XVL0_ORYSJ</name>
<protein>
    <submittedName>
        <fullName evidence="1">Uncharacterized protein</fullName>
    </submittedName>
</protein>
<organism evidence="1">
    <name type="scientific">Oryza sativa subsp. japonica</name>
    <name type="common">Rice</name>
    <dbReference type="NCBI Taxonomy" id="39947"/>
    <lineage>
        <taxon>Eukaryota</taxon>
        <taxon>Viridiplantae</taxon>
        <taxon>Streptophyta</taxon>
        <taxon>Embryophyta</taxon>
        <taxon>Tracheophyta</taxon>
        <taxon>Spermatophyta</taxon>
        <taxon>Magnoliopsida</taxon>
        <taxon>Liliopsida</taxon>
        <taxon>Poales</taxon>
        <taxon>Poaceae</taxon>
        <taxon>BOP clade</taxon>
        <taxon>Oryzoideae</taxon>
        <taxon>Oryzeae</taxon>
        <taxon>Oryzinae</taxon>
        <taxon>Oryza</taxon>
        <taxon>Oryza sativa</taxon>
    </lineage>
</organism>
<dbReference type="EMBL" id="CM000143">
    <property type="protein sequence ID" value="EEE65685.1"/>
    <property type="molecule type" value="Genomic_DNA"/>
</dbReference>